<dbReference type="RefSeq" id="WP_264324245.1">
    <property type="nucleotide sequence ID" value="NZ_JADEXQ010000016.1"/>
</dbReference>
<gene>
    <name evidence="2" type="ORF">IQ266_06570</name>
</gene>
<evidence type="ECO:0000259" key="1">
    <source>
        <dbReference type="Pfam" id="PF01471"/>
    </source>
</evidence>
<dbReference type="Pfam" id="PF01471">
    <property type="entry name" value="PG_binding_1"/>
    <property type="match status" value="2"/>
</dbReference>
<accession>A0A928VMJ9</accession>
<dbReference type="Gene3D" id="1.10.101.10">
    <property type="entry name" value="PGBD-like superfamily/PGBD"/>
    <property type="match status" value="2"/>
</dbReference>
<dbReference type="SUPFAM" id="SSF47090">
    <property type="entry name" value="PGBD-like"/>
    <property type="match status" value="2"/>
</dbReference>
<protein>
    <submittedName>
        <fullName evidence="2">Peptidoglycan-binding protein</fullName>
    </submittedName>
</protein>
<dbReference type="EMBL" id="JADEXQ010000016">
    <property type="protein sequence ID" value="MBE9029426.1"/>
    <property type="molecule type" value="Genomic_DNA"/>
</dbReference>
<reference evidence="2" key="1">
    <citation type="submission" date="2020-10" db="EMBL/GenBank/DDBJ databases">
        <authorList>
            <person name="Castelo-Branco R."/>
            <person name="Eusebio N."/>
            <person name="Adriana R."/>
            <person name="Vieira A."/>
            <person name="Brugerolle De Fraissinette N."/>
            <person name="Rezende De Castro R."/>
            <person name="Schneider M.P."/>
            <person name="Vasconcelos V."/>
            <person name="Leao P.N."/>
        </authorList>
    </citation>
    <scope>NUCLEOTIDE SEQUENCE</scope>
    <source>
        <strain evidence="2">LEGE 11480</strain>
    </source>
</reference>
<dbReference type="InterPro" id="IPR002477">
    <property type="entry name" value="Peptidoglycan-bd-like"/>
</dbReference>
<evidence type="ECO:0000313" key="3">
    <source>
        <dbReference type="Proteomes" id="UP000625316"/>
    </source>
</evidence>
<organism evidence="2 3">
    <name type="scientific">Romeriopsis navalis LEGE 11480</name>
    <dbReference type="NCBI Taxonomy" id="2777977"/>
    <lineage>
        <taxon>Bacteria</taxon>
        <taxon>Bacillati</taxon>
        <taxon>Cyanobacteriota</taxon>
        <taxon>Cyanophyceae</taxon>
        <taxon>Leptolyngbyales</taxon>
        <taxon>Leptolyngbyaceae</taxon>
        <taxon>Romeriopsis</taxon>
        <taxon>Romeriopsis navalis</taxon>
    </lineage>
</organism>
<evidence type="ECO:0000313" key="2">
    <source>
        <dbReference type="EMBL" id="MBE9029426.1"/>
    </source>
</evidence>
<keyword evidence="3" id="KW-1185">Reference proteome</keyword>
<feature type="domain" description="Peptidoglycan binding-like" evidence="1">
    <location>
        <begin position="17"/>
        <end position="80"/>
    </location>
</feature>
<proteinExistence type="predicted"/>
<dbReference type="Proteomes" id="UP000625316">
    <property type="component" value="Unassembled WGS sequence"/>
</dbReference>
<dbReference type="InterPro" id="IPR036366">
    <property type="entry name" value="PGBDSf"/>
</dbReference>
<name>A0A928VMJ9_9CYAN</name>
<feature type="domain" description="Peptidoglycan binding-like" evidence="1">
    <location>
        <begin position="96"/>
        <end position="152"/>
    </location>
</feature>
<dbReference type="AlphaFoldDB" id="A0A928VMJ9"/>
<sequence length="161" mass="18134">MATVIQLKKPFLRAGSRGAFVRELQELLQKYARFVHNRAISPGPIDGVFGPRTQAAVMNFQGQVFLPQMGVVADYTWKALYNRAPVDMPTVSRGSQGELVEQLQLRLKLAGYYRGAIGGHYGQFTYAAVRNFQRDMRLMQDGDVGEKTWYALSKVVMPSSW</sequence>
<comment type="caution">
    <text evidence="2">The sequence shown here is derived from an EMBL/GenBank/DDBJ whole genome shotgun (WGS) entry which is preliminary data.</text>
</comment>
<dbReference type="InterPro" id="IPR036365">
    <property type="entry name" value="PGBD-like_sf"/>
</dbReference>